<dbReference type="PRINTS" id="PR00062">
    <property type="entry name" value="RIBOSOMALL20"/>
</dbReference>
<dbReference type="Pfam" id="PF00453">
    <property type="entry name" value="Ribosomal_L20"/>
    <property type="match status" value="1"/>
</dbReference>
<dbReference type="Gene3D" id="6.10.160.10">
    <property type="match status" value="1"/>
</dbReference>
<dbReference type="SUPFAM" id="SSF74731">
    <property type="entry name" value="Ribosomal protein L20"/>
    <property type="match status" value="1"/>
</dbReference>
<dbReference type="GO" id="GO:1990904">
    <property type="term" value="C:ribonucleoprotein complex"/>
    <property type="evidence" value="ECO:0007669"/>
    <property type="project" value="UniProtKB-KW"/>
</dbReference>
<dbReference type="NCBIfam" id="TIGR00001">
    <property type="entry name" value="rpmI_bact"/>
    <property type="match status" value="1"/>
</dbReference>
<dbReference type="GO" id="GO:0019843">
    <property type="term" value="F:rRNA binding"/>
    <property type="evidence" value="ECO:0007669"/>
    <property type="project" value="UniProtKB-KW"/>
</dbReference>
<dbReference type="HAMAP" id="MF_00382">
    <property type="entry name" value="Ribosomal_bL20"/>
    <property type="match status" value="1"/>
</dbReference>
<evidence type="ECO:0000256" key="5">
    <source>
        <dbReference type="ARBA" id="ARBA00022980"/>
    </source>
</evidence>
<dbReference type="PROSITE" id="PS00937">
    <property type="entry name" value="RIBOSOMAL_L20"/>
    <property type="match status" value="1"/>
</dbReference>
<dbReference type="InterPro" id="IPR049946">
    <property type="entry name" value="RIBOSOMAL_L20_CS"/>
</dbReference>
<evidence type="ECO:0000256" key="4">
    <source>
        <dbReference type="ARBA" id="ARBA00022884"/>
    </source>
</evidence>
<proteinExistence type="inferred from homology"/>
<evidence type="ECO:0000256" key="8">
    <source>
        <dbReference type="ARBA" id="ARBA00072523"/>
    </source>
</evidence>
<name>A0A7R9L922_9ACAR</name>
<keyword evidence="4" id="KW-0694">RNA-binding</keyword>
<dbReference type="EMBL" id="OC914826">
    <property type="protein sequence ID" value="CAD7636217.1"/>
    <property type="molecule type" value="Genomic_DNA"/>
</dbReference>
<evidence type="ECO:0000256" key="3">
    <source>
        <dbReference type="ARBA" id="ARBA00022730"/>
    </source>
</evidence>
<dbReference type="EMBL" id="CAJPVJ010000001">
    <property type="protein sequence ID" value="CAG2155816.1"/>
    <property type="molecule type" value="Genomic_DNA"/>
</dbReference>
<dbReference type="NCBIfam" id="TIGR01032">
    <property type="entry name" value="rplT_bact"/>
    <property type="match status" value="1"/>
</dbReference>
<dbReference type="HAMAP" id="MF_00514">
    <property type="entry name" value="Ribosomal_bL35"/>
    <property type="match status" value="1"/>
</dbReference>
<evidence type="ECO:0000256" key="10">
    <source>
        <dbReference type="ARBA" id="ARBA00076245"/>
    </source>
</evidence>
<keyword evidence="13" id="KW-1185">Reference proteome</keyword>
<dbReference type="FunFam" id="4.10.410.60:FF:000001">
    <property type="entry name" value="50S ribosomal protein L35"/>
    <property type="match status" value="1"/>
</dbReference>
<evidence type="ECO:0000256" key="11">
    <source>
        <dbReference type="RuleBase" id="RU000561"/>
    </source>
</evidence>
<dbReference type="OrthoDB" id="10251781at2759"/>
<accession>A0A7R9L922</accession>
<evidence type="ECO:0000256" key="6">
    <source>
        <dbReference type="ARBA" id="ARBA00023274"/>
    </source>
</evidence>
<dbReference type="Gene3D" id="4.10.410.60">
    <property type="match status" value="1"/>
</dbReference>
<organism evidence="12">
    <name type="scientific">Oppiella nova</name>
    <dbReference type="NCBI Taxonomy" id="334625"/>
    <lineage>
        <taxon>Eukaryota</taxon>
        <taxon>Metazoa</taxon>
        <taxon>Ecdysozoa</taxon>
        <taxon>Arthropoda</taxon>
        <taxon>Chelicerata</taxon>
        <taxon>Arachnida</taxon>
        <taxon>Acari</taxon>
        <taxon>Acariformes</taxon>
        <taxon>Sarcoptiformes</taxon>
        <taxon>Oribatida</taxon>
        <taxon>Brachypylina</taxon>
        <taxon>Oppioidea</taxon>
        <taxon>Oppiidae</taxon>
        <taxon>Oppiella</taxon>
    </lineage>
</organism>
<dbReference type="AlphaFoldDB" id="A0A7R9L922"/>
<evidence type="ECO:0000256" key="7">
    <source>
        <dbReference type="ARBA" id="ARBA00035295"/>
    </source>
</evidence>
<evidence type="ECO:0000256" key="2">
    <source>
        <dbReference type="ARBA" id="ARBA00007698"/>
    </source>
</evidence>
<protein>
    <recommendedName>
        <fullName evidence="7">Large ribosomal subunit protein bL20c</fullName>
    </recommendedName>
    <alternativeName>
        <fullName evidence="10">39S ribosomal protein L20, mitochondrial</fullName>
    </alternativeName>
    <alternativeName>
        <fullName evidence="9">Large ribosomal subunit protein bL20m</fullName>
    </alternativeName>
    <alternativeName>
        <fullName evidence="8">Large ribosomal subunit protein bL35c</fullName>
    </alternativeName>
</protein>
<keyword evidence="5 11" id="KW-0689">Ribosomal protein</keyword>
<dbReference type="FunFam" id="1.10.1900.20:FF:000001">
    <property type="entry name" value="50S ribosomal protein L20"/>
    <property type="match status" value="1"/>
</dbReference>
<dbReference type="SUPFAM" id="SSF143034">
    <property type="entry name" value="L35p-like"/>
    <property type="match status" value="1"/>
</dbReference>
<evidence type="ECO:0000313" key="12">
    <source>
        <dbReference type="EMBL" id="CAD7636217.1"/>
    </source>
</evidence>
<dbReference type="PANTHER" id="PTHR10986">
    <property type="entry name" value="39S RIBOSOMAL PROTEIN L20"/>
    <property type="match status" value="1"/>
</dbReference>
<dbReference type="InterPro" id="IPR005813">
    <property type="entry name" value="Ribosomal_bL20"/>
</dbReference>
<dbReference type="InterPro" id="IPR035566">
    <property type="entry name" value="Ribosomal_protein_bL20_C"/>
</dbReference>
<dbReference type="InterPro" id="IPR001706">
    <property type="entry name" value="Ribosomal_bL35"/>
</dbReference>
<dbReference type="CDD" id="cd07026">
    <property type="entry name" value="Ribosomal_L20"/>
    <property type="match status" value="1"/>
</dbReference>
<evidence type="ECO:0000313" key="13">
    <source>
        <dbReference type="Proteomes" id="UP000728032"/>
    </source>
</evidence>
<reference evidence="12" key="1">
    <citation type="submission" date="2020-11" db="EMBL/GenBank/DDBJ databases">
        <authorList>
            <person name="Tran Van P."/>
        </authorList>
    </citation>
    <scope>NUCLEOTIDE SEQUENCE</scope>
</reference>
<dbReference type="Gene3D" id="1.10.1900.20">
    <property type="entry name" value="Ribosomal protein L20"/>
    <property type="match status" value="1"/>
</dbReference>
<dbReference type="PROSITE" id="PS00936">
    <property type="entry name" value="RIBOSOMAL_L35"/>
    <property type="match status" value="1"/>
</dbReference>
<dbReference type="InterPro" id="IPR037229">
    <property type="entry name" value="Ribosomal_bL35_sf"/>
</dbReference>
<keyword evidence="6 11" id="KW-0687">Ribonucleoprotein</keyword>
<dbReference type="GO" id="GO:0003735">
    <property type="term" value="F:structural constituent of ribosome"/>
    <property type="evidence" value="ECO:0007669"/>
    <property type="project" value="InterPro"/>
</dbReference>
<dbReference type="Proteomes" id="UP000728032">
    <property type="component" value="Unassembled WGS sequence"/>
</dbReference>
<keyword evidence="3" id="KW-0699">rRNA-binding</keyword>
<sequence>MAKLKTRRGAAKRFKATANGFKRKQAFKRHILTKKSAKRIRQLRGCVMVHVSDMNSVRRYYGARSRVYRVAFQAVIKAGQYAYRDRRQKKRQFRALWIARINAGARQNGLSYSRMIDGLKKAQVIIDRRVLADIAMHDSVAFAALAEKAKGALAA</sequence>
<dbReference type="GO" id="GO:0006412">
    <property type="term" value="P:translation"/>
    <property type="evidence" value="ECO:0007669"/>
    <property type="project" value="InterPro"/>
</dbReference>
<evidence type="ECO:0000256" key="1">
    <source>
        <dbReference type="ARBA" id="ARBA00006598"/>
    </source>
</evidence>
<evidence type="ECO:0000256" key="9">
    <source>
        <dbReference type="ARBA" id="ARBA00072767"/>
    </source>
</evidence>
<comment type="similarity">
    <text evidence="1">Belongs to the bacterial ribosomal protein bL35 family.</text>
</comment>
<dbReference type="GO" id="GO:0005840">
    <property type="term" value="C:ribosome"/>
    <property type="evidence" value="ECO:0007669"/>
    <property type="project" value="UniProtKB-KW"/>
</dbReference>
<gene>
    <name evidence="12" type="ORF">ONB1V03_LOCUS68</name>
</gene>
<comment type="similarity">
    <text evidence="2 11">Belongs to the bacterial ribosomal protein bL20 family.</text>
</comment>
<dbReference type="InterPro" id="IPR018265">
    <property type="entry name" value="Ribosomal_bL35_CS"/>
</dbReference>